<keyword evidence="1" id="KW-0175">Coiled coil</keyword>
<feature type="coiled-coil region" evidence="1">
    <location>
        <begin position="234"/>
        <end position="269"/>
    </location>
</feature>
<accession>A0A844FRG1</accession>
<evidence type="ECO:0000313" key="2">
    <source>
        <dbReference type="EMBL" id="MST88166.1"/>
    </source>
</evidence>
<dbReference type="Proteomes" id="UP000442619">
    <property type="component" value="Unassembled WGS sequence"/>
</dbReference>
<gene>
    <name evidence="2" type="ORF">FYJ79_00890</name>
</gene>
<protein>
    <recommendedName>
        <fullName evidence="4">PD-(D/E)XK nuclease family transposase</fullName>
    </recommendedName>
</protein>
<organism evidence="2 3">
    <name type="scientific">Sharpea porci</name>
    <dbReference type="NCBI Taxonomy" id="2652286"/>
    <lineage>
        <taxon>Bacteria</taxon>
        <taxon>Bacillati</taxon>
        <taxon>Bacillota</taxon>
        <taxon>Erysipelotrichia</taxon>
        <taxon>Erysipelotrichales</taxon>
        <taxon>Coprobacillaceae</taxon>
        <taxon>Sharpea</taxon>
    </lineage>
</organism>
<sequence length="319" mass="37533">MENNHNKQRVDKLIDGFRLIDDTFMNVVFQGNLKAVELILSIILAKQGIVVERLEVQKTMINPETGGKDIAFDIYARDNSGKRYDIEMQRSGGVLVLKKRGRYYSAALDHVMLKEGEDYRDMKDSYVIMFMEEDYLRGNKPVYEIERINLSMNVRFDDGNHIIYVNCAYKDSSTEIGRLVHDLLCREASEMYYDELKKSVAYYKYDERGRAEMCKEVEEYAKDYAKEYAEEYAKEYAEEYAKEYRKQAEEAKANEATAKENEIRAKENEAKMKQKFDDMIMNTIKKKRNLKMTEEEIKSFIMDVYDLNEKEADAYIKSA</sequence>
<keyword evidence="3" id="KW-1185">Reference proteome</keyword>
<proteinExistence type="predicted"/>
<dbReference type="EMBL" id="VUNM01000001">
    <property type="protein sequence ID" value="MST88166.1"/>
    <property type="molecule type" value="Genomic_DNA"/>
</dbReference>
<reference evidence="2 3" key="1">
    <citation type="submission" date="2019-08" db="EMBL/GenBank/DDBJ databases">
        <title>In-depth cultivation of the pig gut microbiome towards novel bacterial diversity and tailored functional studies.</title>
        <authorList>
            <person name="Wylensek D."/>
            <person name="Hitch T.C.A."/>
            <person name="Clavel T."/>
        </authorList>
    </citation>
    <scope>NUCLEOTIDE SEQUENCE [LARGE SCALE GENOMIC DNA]</scope>
    <source>
        <strain evidence="2 3">CA-Schmier-601-WT-3</strain>
    </source>
</reference>
<evidence type="ECO:0000313" key="3">
    <source>
        <dbReference type="Proteomes" id="UP000442619"/>
    </source>
</evidence>
<evidence type="ECO:0000256" key="1">
    <source>
        <dbReference type="SAM" id="Coils"/>
    </source>
</evidence>
<dbReference type="AlphaFoldDB" id="A0A844FRG1"/>
<evidence type="ECO:0008006" key="4">
    <source>
        <dbReference type="Google" id="ProtNLM"/>
    </source>
</evidence>
<comment type="caution">
    <text evidence="2">The sequence shown here is derived from an EMBL/GenBank/DDBJ whole genome shotgun (WGS) entry which is preliminary data.</text>
</comment>
<name>A0A844FRG1_9FIRM</name>
<dbReference type="RefSeq" id="WP_154514107.1">
    <property type="nucleotide sequence ID" value="NZ_VUNM01000001.1"/>
</dbReference>
<dbReference type="Pfam" id="PF12784">
    <property type="entry name" value="PDDEXK_2"/>
    <property type="match status" value="1"/>
</dbReference>